<feature type="non-terminal residue" evidence="1">
    <location>
        <position position="1"/>
    </location>
</feature>
<dbReference type="EMBL" id="CAJVQC010023389">
    <property type="protein sequence ID" value="CAG8722076.1"/>
    <property type="molecule type" value="Genomic_DNA"/>
</dbReference>
<dbReference type="Proteomes" id="UP000789920">
    <property type="component" value="Unassembled WGS sequence"/>
</dbReference>
<accession>A0ACA9PSS0</accession>
<comment type="caution">
    <text evidence="1">The sequence shown here is derived from an EMBL/GenBank/DDBJ whole genome shotgun (WGS) entry which is preliminary data.</text>
</comment>
<protein>
    <submittedName>
        <fullName evidence="1">17445_t:CDS:1</fullName>
    </submittedName>
</protein>
<gene>
    <name evidence="1" type="ORF">RPERSI_LOCUS11380</name>
</gene>
<sequence length="65" mass="7567">RKKSQHISKVRATACKSQLADSQSLNATIQAMIMKDKLELRAEKRQQLKSIHKQNLEQENFKDDE</sequence>
<organism evidence="1 2">
    <name type="scientific">Racocetra persica</name>
    <dbReference type="NCBI Taxonomy" id="160502"/>
    <lineage>
        <taxon>Eukaryota</taxon>
        <taxon>Fungi</taxon>
        <taxon>Fungi incertae sedis</taxon>
        <taxon>Mucoromycota</taxon>
        <taxon>Glomeromycotina</taxon>
        <taxon>Glomeromycetes</taxon>
        <taxon>Diversisporales</taxon>
        <taxon>Gigasporaceae</taxon>
        <taxon>Racocetra</taxon>
    </lineage>
</organism>
<keyword evidence="2" id="KW-1185">Reference proteome</keyword>
<name>A0ACA9PSS0_9GLOM</name>
<evidence type="ECO:0000313" key="1">
    <source>
        <dbReference type="EMBL" id="CAG8722076.1"/>
    </source>
</evidence>
<proteinExistence type="predicted"/>
<reference evidence="1" key="1">
    <citation type="submission" date="2021-06" db="EMBL/GenBank/DDBJ databases">
        <authorList>
            <person name="Kallberg Y."/>
            <person name="Tangrot J."/>
            <person name="Rosling A."/>
        </authorList>
    </citation>
    <scope>NUCLEOTIDE SEQUENCE</scope>
    <source>
        <strain evidence="1">MA461A</strain>
    </source>
</reference>
<feature type="non-terminal residue" evidence="1">
    <location>
        <position position="65"/>
    </location>
</feature>
<evidence type="ECO:0000313" key="2">
    <source>
        <dbReference type="Proteomes" id="UP000789920"/>
    </source>
</evidence>